<geneLocation type="plasmid" evidence="2 3">
    <name>pMLb</name>
</geneLocation>
<name>Q98NY2_RHILO</name>
<dbReference type="KEGG" id="mlo:msr9689"/>
<evidence type="ECO:0000313" key="2">
    <source>
        <dbReference type="EMBL" id="BAB54873.1"/>
    </source>
</evidence>
<dbReference type="EMBL" id="AP003017">
    <property type="protein sequence ID" value="BAB54873.1"/>
    <property type="molecule type" value="Genomic_DNA"/>
</dbReference>
<dbReference type="Proteomes" id="UP000000552">
    <property type="component" value="Plasmid pMLb"/>
</dbReference>
<proteinExistence type="predicted"/>
<feature type="signal peptide" evidence="1">
    <location>
        <begin position="1"/>
        <end position="27"/>
    </location>
</feature>
<gene>
    <name evidence="2" type="ordered locus">msr9689</name>
</gene>
<feature type="chain" id="PRO_5004322430" evidence="1">
    <location>
        <begin position="28"/>
        <end position="98"/>
    </location>
</feature>
<reference evidence="2 3" key="1">
    <citation type="journal article" date="2000" name="DNA Res.">
        <title>Complete genome structure of the nitrogen-fixing symbiotic bacterium Mesorhizobium loti.</title>
        <authorList>
            <person name="Kaneko T."/>
            <person name="Nakamura Y."/>
            <person name="Sato S."/>
            <person name="Asamizu E."/>
            <person name="Kato T."/>
            <person name="Sasamoto S."/>
            <person name="Watanabe A."/>
            <person name="Idesawa K."/>
            <person name="Ishikawa A."/>
            <person name="Kawashima K."/>
            <person name="Kimura T."/>
            <person name="Kishida Y."/>
            <person name="Kiyokawa C."/>
            <person name="Kohara M."/>
            <person name="Matsumoto M."/>
            <person name="Matsuno A."/>
            <person name="Mochizuki Y."/>
            <person name="Nakayama S."/>
            <person name="Nakazaki N."/>
            <person name="Shimpo S."/>
            <person name="Sugimoto M."/>
            <person name="Takeuchi C."/>
            <person name="Yamada M."/>
            <person name="Tabata S."/>
        </authorList>
    </citation>
    <scope>NUCLEOTIDE SEQUENCE [LARGE SCALE GENOMIC DNA]</scope>
    <source>
        <strain evidence="3">LMG 29417 / CECT 9101 / MAFF 303099</strain>
        <plasmid evidence="2 3">pMLb</plasmid>
    </source>
</reference>
<keyword evidence="1" id="KW-0732">Signal</keyword>
<sequence>MEDREMNIKMLTLGATALAMMAGSALAAGNTSALDDPAKMSPFFTDAGMKTLKTEKDFKAAWTAMKPDEQKAVLKDCGDTTLNKSHADFCAMAKKMGG</sequence>
<dbReference type="AlphaFoldDB" id="Q98NY2"/>
<accession>Q98NY2</accession>
<organism evidence="2 3">
    <name type="scientific">Mesorhizobium japonicum (strain LMG 29417 / CECT 9101 / MAFF 303099)</name>
    <name type="common">Mesorhizobium loti (strain MAFF 303099)</name>
    <dbReference type="NCBI Taxonomy" id="266835"/>
    <lineage>
        <taxon>Bacteria</taxon>
        <taxon>Pseudomonadati</taxon>
        <taxon>Pseudomonadota</taxon>
        <taxon>Alphaproteobacteria</taxon>
        <taxon>Hyphomicrobiales</taxon>
        <taxon>Phyllobacteriaceae</taxon>
        <taxon>Mesorhizobium</taxon>
    </lineage>
</organism>
<evidence type="ECO:0000313" key="3">
    <source>
        <dbReference type="Proteomes" id="UP000000552"/>
    </source>
</evidence>
<protein>
    <submittedName>
        <fullName evidence="2">Msr9689 protein</fullName>
    </submittedName>
</protein>
<keyword evidence="2" id="KW-0614">Plasmid</keyword>
<dbReference type="HOGENOM" id="CLU_163371_0_0_5"/>
<evidence type="ECO:0000256" key="1">
    <source>
        <dbReference type="SAM" id="SignalP"/>
    </source>
</evidence>